<keyword evidence="6" id="KW-0479">Metal-binding</keyword>
<dbReference type="PANTHER" id="PTHR43344:SF2">
    <property type="entry name" value="PHOSPHOSERINE PHOSPHATASE"/>
    <property type="match status" value="1"/>
</dbReference>
<keyword evidence="8" id="KW-0460">Magnesium</keyword>
<dbReference type="InterPro" id="IPR023214">
    <property type="entry name" value="HAD_sf"/>
</dbReference>
<dbReference type="PROSITE" id="PS51671">
    <property type="entry name" value="ACT"/>
    <property type="match status" value="1"/>
</dbReference>
<dbReference type="EMBL" id="VWRR01000011">
    <property type="protein sequence ID" value="KAF6002137.1"/>
    <property type="molecule type" value="Genomic_DNA"/>
</dbReference>
<dbReference type="AlphaFoldDB" id="A0A7J7IHZ1"/>
<organism evidence="13 14">
    <name type="scientific">Cyanidiococcus yangmingshanensis</name>
    <dbReference type="NCBI Taxonomy" id="2690220"/>
    <lineage>
        <taxon>Eukaryota</taxon>
        <taxon>Rhodophyta</taxon>
        <taxon>Bangiophyceae</taxon>
        <taxon>Cyanidiales</taxon>
        <taxon>Cyanidiaceae</taxon>
        <taxon>Cyanidiococcus</taxon>
    </lineage>
</organism>
<dbReference type="SUPFAM" id="SSF56784">
    <property type="entry name" value="HAD-like"/>
    <property type="match status" value="1"/>
</dbReference>
<dbReference type="PANTHER" id="PTHR43344">
    <property type="entry name" value="PHOSPHOSERINE PHOSPHATASE"/>
    <property type="match status" value="1"/>
</dbReference>
<evidence type="ECO:0000256" key="3">
    <source>
        <dbReference type="ARBA" id="ARBA00009184"/>
    </source>
</evidence>
<dbReference type="CDD" id="cd07500">
    <property type="entry name" value="HAD_PSP"/>
    <property type="match status" value="1"/>
</dbReference>
<name>A0A7J7IHZ1_9RHOD</name>
<dbReference type="InterPro" id="IPR002912">
    <property type="entry name" value="ACT_dom"/>
</dbReference>
<dbReference type="GO" id="GO:0005737">
    <property type="term" value="C:cytoplasm"/>
    <property type="evidence" value="ECO:0007669"/>
    <property type="project" value="TreeGrafter"/>
</dbReference>
<dbReference type="InterPro" id="IPR004469">
    <property type="entry name" value="PSP"/>
</dbReference>
<dbReference type="Proteomes" id="UP000530660">
    <property type="component" value="Unassembled WGS sequence"/>
</dbReference>
<comment type="cofactor">
    <cofactor evidence="1">
        <name>Mg(2+)</name>
        <dbReference type="ChEBI" id="CHEBI:18420"/>
    </cofactor>
</comment>
<evidence type="ECO:0000256" key="9">
    <source>
        <dbReference type="ARBA" id="ARBA00023299"/>
    </source>
</evidence>
<dbReference type="NCBIfam" id="TIGR00338">
    <property type="entry name" value="serB"/>
    <property type="match status" value="1"/>
</dbReference>
<evidence type="ECO:0000256" key="8">
    <source>
        <dbReference type="ARBA" id="ARBA00022842"/>
    </source>
</evidence>
<evidence type="ECO:0000259" key="12">
    <source>
        <dbReference type="PROSITE" id="PS51671"/>
    </source>
</evidence>
<keyword evidence="14" id="KW-1185">Reference proteome</keyword>
<feature type="domain" description="ACT" evidence="12">
    <location>
        <begin position="23"/>
        <end position="96"/>
    </location>
</feature>
<dbReference type="Pfam" id="PF13740">
    <property type="entry name" value="ACT_6"/>
    <property type="match status" value="1"/>
</dbReference>
<reference evidence="13 14" key="1">
    <citation type="journal article" date="2020" name="J. Phycol.">
        <title>Comparative genome analysis reveals Cyanidiococcus gen. nov., a new extremophilic red algal genus sister to Cyanidioschyzon (Cyanidioschyzonaceae, Rhodophyta).</title>
        <authorList>
            <person name="Liu S.-L."/>
            <person name="Chiang Y.-R."/>
            <person name="Yoon H.S."/>
            <person name="Fu H.-Y."/>
        </authorList>
    </citation>
    <scope>NUCLEOTIDE SEQUENCE [LARGE SCALE GENOMIC DNA]</scope>
    <source>
        <strain evidence="13 14">THAL066</strain>
    </source>
</reference>
<feature type="active site" description="Proton donor" evidence="11">
    <location>
        <position position="213"/>
    </location>
</feature>
<dbReference type="SFLD" id="SFLDS00003">
    <property type="entry name" value="Haloacid_Dehalogenase"/>
    <property type="match status" value="1"/>
</dbReference>
<keyword evidence="7" id="KW-0378">Hydrolase</keyword>
<protein>
    <recommendedName>
        <fullName evidence="4">phosphoserine phosphatase</fullName>
        <ecNumber evidence="4">3.1.3.3</ecNumber>
    </recommendedName>
    <alternativeName>
        <fullName evidence="10">O-phosphoserine phosphohydrolase</fullName>
    </alternativeName>
</protein>
<evidence type="ECO:0000256" key="1">
    <source>
        <dbReference type="ARBA" id="ARBA00001946"/>
    </source>
</evidence>
<evidence type="ECO:0000256" key="7">
    <source>
        <dbReference type="ARBA" id="ARBA00022801"/>
    </source>
</evidence>
<keyword evidence="9" id="KW-0718">Serine biosynthesis</keyword>
<evidence type="ECO:0000256" key="5">
    <source>
        <dbReference type="ARBA" id="ARBA00022605"/>
    </source>
</evidence>
<dbReference type="GO" id="GO:0036424">
    <property type="term" value="F:L-phosphoserine phosphatase activity"/>
    <property type="evidence" value="ECO:0007669"/>
    <property type="project" value="InterPro"/>
</dbReference>
<dbReference type="Gene3D" id="3.40.50.1000">
    <property type="entry name" value="HAD superfamily/HAD-like"/>
    <property type="match status" value="1"/>
</dbReference>
<dbReference type="GO" id="GO:0006564">
    <property type="term" value="P:L-serine biosynthetic process"/>
    <property type="evidence" value="ECO:0007669"/>
    <property type="project" value="UniProtKB-KW"/>
</dbReference>
<dbReference type="EC" id="3.1.3.3" evidence="4"/>
<dbReference type="SFLD" id="SFLDG01136">
    <property type="entry name" value="C1.6:_Phosphoserine_Phosphatas"/>
    <property type="match status" value="1"/>
</dbReference>
<dbReference type="Gene3D" id="3.30.70.260">
    <property type="match status" value="1"/>
</dbReference>
<comment type="similarity">
    <text evidence="3">Belongs to the HAD-like hydrolase superfamily. SerB family.</text>
</comment>
<feature type="active site" description="Nucleophile" evidence="11">
    <location>
        <position position="211"/>
    </location>
</feature>
<evidence type="ECO:0000313" key="14">
    <source>
        <dbReference type="Proteomes" id="UP000530660"/>
    </source>
</evidence>
<dbReference type="GO" id="GO:0000287">
    <property type="term" value="F:magnesium ion binding"/>
    <property type="evidence" value="ECO:0007669"/>
    <property type="project" value="TreeGrafter"/>
</dbReference>
<dbReference type="InterPro" id="IPR045865">
    <property type="entry name" value="ACT-like_dom_sf"/>
</dbReference>
<dbReference type="NCBIfam" id="TIGR01488">
    <property type="entry name" value="HAD-SF-IB"/>
    <property type="match status" value="1"/>
</dbReference>
<evidence type="ECO:0000256" key="6">
    <source>
        <dbReference type="ARBA" id="ARBA00022723"/>
    </source>
</evidence>
<comment type="caution">
    <text evidence="13">The sequence shown here is derived from an EMBL/GenBank/DDBJ whole genome shotgun (WGS) entry which is preliminary data.</text>
</comment>
<accession>A0A7J7IHZ1</accession>
<dbReference type="InterPro" id="IPR036412">
    <property type="entry name" value="HAD-like_sf"/>
</dbReference>
<dbReference type="OrthoDB" id="27226at2759"/>
<dbReference type="SUPFAM" id="SSF55021">
    <property type="entry name" value="ACT-like"/>
    <property type="match status" value="1"/>
</dbReference>
<proteinExistence type="inferred from homology"/>
<comment type="pathway">
    <text evidence="2">Amino-acid biosynthesis; L-serine biosynthesis; L-serine from 3-phospho-D-glycerate: step 3/3.</text>
</comment>
<dbReference type="SFLD" id="SFLDG01137">
    <property type="entry name" value="C1.6.1:_Phosphoserine_Phosphat"/>
    <property type="match status" value="1"/>
</dbReference>
<keyword evidence="5" id="KW-0028">Amino-acid biosynthesis</keyword>
<dbReference type="InterPro" id="IPR050582">
    <property type="entry name" value="HAD-like_SerB"/>
</dbReference>
<sequence length="446" mass="48972">MNESVVESRVDARVVPAAADRIRVTVTGRDRPGITAAIAAAVARCSCEILSVRQVCVRRRLTLMFELLVENAPPQQSIFRDLLLVSKQIGVSVDFSLLPGVVSRASSEHARPVSEQYVITAIAADSITPAFLVDLGYKLQERQFVLESVNKLSQHRLGCIELVVSSPASSSVSDIQQFRSEMFVIGRNYATDVAVQKENLTRKSKRLVVMDMDSTLIQQEVIDELARYAGKFEAVQEITHRAMAGELDFKSSLHKRVECLKGTPASVIQQVIDHLVYTSGAYHLVHTLKRLGYKLAVISGGFTPIAQHVRQTLGLDYAYANQLEIGPDSCFTGRTIGPIVDAQRKADLLMAIAQQEQVELEQTICIGDGANDLPMLSIAGLGIAFNAKPAVQERAAFRLNRQGLDSVLYFLGIPEAEQIQLRGNDVATQARQKPVAKNSKRAFDQS</sequence>
<gene>
    <name evidence="13" type="ORF">F1559_001192</name>
</gene>
<evidence type="ECO:0000256" key="4">
    <source>
        <dbReference type="ARBA" id="ARBA00012640"/>
    </source>
</evidence>
<dbReference type="SFLD" id="SFLDF00029">
    <property type="entry name" value="phosphoserine_phosphatase"/>
    <property type="match status" value="1"/>
</dbReference>
<dbReference type="Pfam" id="PF12710">
    <property type="entry name" value="HAD"/>
    <property type="match status" value="1"/>
</dbReference>
<evidence type="ECO:0000256" key="11">
    <source>
        <dbReference type="PIRSR" id="PIRSR604469-1"/>
    </source>
</evidence>
<dbReference type="UniPathway" id="UPA00135">
    <property type="reaction ID" value="UER00198"/>
</dbReference>
<evidence type="ECO:0000313" key="13">
    <source>
        <dbReference type="EMBL" id="KAF6002137.1"/>
    </source>
</evidence>
<evidence type="ECO:0000256" key="10">
    <source>
        <dbReference type="ARBA" id="ARBA00031693"/>
    </source>
</evidence>
<evidence type="ECO:0000256" key="2">
    <source>
        <dbReference type="ARBA" id="ARBA00005135"/>
    </source>
</evidence>